<dbReference type="RefSeq" id="WP_167222622.1">
    <property type="nucleotide sequence ID" value="NZ_VUYU01000003.1"/>
</dbReference>
<evidence type="ECO:0000313" key="2">
    <source>
        <dbReference type="Proteomes" id="UP000785613"/>
    </source>
</evidence>
<keyword evidence="2" id="KW-1185">Reference proteome</keyword>
<dbReference type="EMBL" id="VUYU01000003">
    <property type="protein sequence ID" value="NHZ33198.1"/>
    <property type="molecule type" value="Genomic_DNA"/>
</dbReference>
<name>A0ABX0LKM7_9BURK</name>
<comment type="caution">
    <text evidence="1">The sequence shown here is derived from an EMBL/GenBank/DDBJ whole genome shotgun (WGS) entry which is preliminary data.</text>
</comment>
<accession>A0ABX0LKM7</accession>
<organism evidence="1 2">
    <name type="scientific">Massilia rubra</name>
    <dbReference type="NCBI Taxonomy" id="2607910"/>
    <lineage>
        <taxon>Bacteria</taxon>
        <taxon>Pseudomonadati</taxon>
        <taxon>Pseudomonadota</taxon>
        <taxon>Betaproteobacteria</taxon>
        <taxon>Burkholderiales</taxon>
        <taxon>Oxalobacteraceae</taxon>
        <taxon>Telluria group</taxon>
        <taxon>Massilia</taxon>
    </lineage>
</organism>
<dbReference type="Proteomes" id="UP000785613">
    <property type="component" value="Unassembled WGS sequence"/>
</dbReference>
<protein>
    <submittedName>
        <fullName evidence="1">Uncharacterized protein</fullName>
    </submittedName>
</protein>
<gene>
    <name evidence="1" type="ORF">F0185_06295</name>
</gene>
<evidence type="ECO:0000313" key="1">
    <source>
        <dbReference type="EMBL" id="NHZ33198.1"/>
    </source>
</evidence>
<sequence>MKKTSLRKNRFAAQATRLPRNPLKFKLSRKLQHSRAIDRKKTTILMAEMMDQWGDADIAERMAATLSRPISPEAQAFYDHVDAVLEGRASIGDPLKPVVGEAA</sequence>
<reference evidence="1 2" key="1">
    <citation type="submission" date="2019-09" db="EMBL/GenBank/DDBJ databases">
        <title>Taxonomy of Antarctic Massilia spp.: description of Massilia rubra sp. nov., Massilia aquatica sp. nov., Massilia mucilaginosa sp. nov., Massilia frigida sp. nov. isolated from streams, lakes and regoliths.</title>
        <authorList>
            <person name="Holochova P."/>
            <person name="Sedlacek I."/>
            <person name="Kralova S."/>
            <person name="Maslanova I."/>
            <person name="Busse H.-J."/>
            <person name="Stankova E."/>
            <person name="Vrbovska V."/>
            <person name="Kovarovic V."/>
            <person name="Bartak M."/>
            <person name="Svec P."/>
            <person name="Pantucek R."/>
        </authorList>
    </citation>
    <scope>NUCLEOTIDE SEQUENCE [LARGE SCALE GENOMIC DNA]</scope>
    <source>
        <strain evidence="1 2">CCM 8692</strain>
    </source>
</reference>
<proteinExistence type="predicted"/>